<dbReference type="RefSeq" id="WP_106527764.1">
    <property type="nucleotide sequence ID" value="NZ_PYAW01000002.1"/>
</dbReference>
<evidence type="ECO:0000256" key="1">
    <source>
        <dbReference type="ARBA" id="ARBA00004442"/>
    </source>
</evidence>
<dbReference type="AlphaFoldDB" id="A0A2P8HM71"/>
<dbReference type="EMBL" id="PYAW01000002">
    <property type="protein sequence ID" value="PSL47297.1"/>
    <property type="molecule type" value="Genomic_DNA"/>
</dbReference>
<evidence type="ECO:0000313" key="9">
    <source>
        <dbReference type="Proteomes" id="UP000240971"/>
    </source>
</evidence>
<protein>
    <submittedName>
        <fullName evidence="8">Putative outer membrane starch-binding protein</fullName>
    </submittedName>
</protein>
<dbReference type="InterPro" id="IPR012944">
    <property type="entry name" value="SusD_RagB_dom"/>
</dbReference>
<dbReference type="Pfam" id="PF07980">
    <property type="entry name" value="SusD_RagB"/>
    <property type="match status" value="1"/>
</dbReference>
<dbReference type="Proteomes" id="UP000240971">
    <property type="component" value="Unassembled WGS sequence"/>
</dbReference>
<keyword evidence="4" id="KW-0472">Membrane</keyword>
<dbReference type="CDD" id="cd08977">
    <property type="entry name" value="SusD"/>
    <property type="match status" value="1"/>
</dbReference>
<dbReference type="SUPFAM" id="SSF48452">
    <property type="entry name" value="TPR-like"/>
    <property type="match status" value="1"/>
</dbReference>
<dbReference type="InterPro" id="IPR033985">
    <property type="entry name" value="SusD-like_N"/>
</dbReference>
<comment type="caution">
    <text evidence="8">The sequence shown here is derived from an EMBL/GenBank/DDBJ whole genome shotgun (WGS) entry which is preliminary data.</text>
</comment>
<evidence type="ECO:0000259" key="7">
    <source>
        <dbReference type="Pfam" id="PF14322"/>
    </source>
</evidence>
<evidence type="ECO:0000256" key="3">
    <source>
        <dbReference type="ARBA" id="ARBA00022729"/>
    </source>
</evidence>
<keyword evidence="3" id="KW-0732">Signal</keyword>
<dbReference type="OrthoDB" id="5694214at2"/>
<organism evidence="8 9">
    <name type="scientific">Chitinophaga niastensis</name>
    <dbReference type="NCBI Taxonomy" id="536980"/>
    <lineage>
        <taxon>Bacteria</taxon>
        <taxon>Pseudomonadati</taxon>
        <taxon>Bacteroidota</taxon>
        <taxon>Chitinophagia</taxon>
        <taxon>Chitinophagales</taxon>
        <taxon>Chitinophagaceae</taxon>
        <taxon>Chitinophaga</taxon>
    </lineage>
</organism>
<dbReference type="Gene3D" id="1.25.40.390">
    <property type="match status" value="1"/>
</dbReference>
<name>A0A2P8HM71_CHINA</name>
<evidence type="ECO:0000256" key="4">
    <source>
        <dbReference type="ARBA" id="ARBA00023136"/>
    </source>
</evidence>
<comment type="subcellular location">
    <subcellularLocation>
        <location evidence="1">Cell outer membrane</location>
    </subcellularLocation>
</comment>
<dbReference type="PROSITE" id="PS51257">
    <property type="entry name" value="PROKAR_LIPOPROTEIN"/>
    <property type="match status" value="1"/>
</dbReference>
<feature type="domain" description="SusD-like N-terminal" evidence="7">
    <location>
        <begin position="89"/>
        <end position="230"/>
    </location>
</feature>
<feature type="domain" description="RagB/SusD" evidence="6">
    <location>
        <begin position="319"/>
        <end position="523"/>
    </location>
</feature>
<evidence type="ECO:0000313" key="8">
    <source>
        <dbReference type="EMBL" id="PSL47297.1"/>
    </source>
</evidence>
<dbReference type="InterPro" id="IPR011990">
    <property type="entry name" value="TPR-like_helical_dom_sf"/>
</dbReference>
<evidence type="ECO:0000256" key="5">
    <source>
        <dbReference type="ARBA" id="ARBA00023237"/>
    </source>
</evidence>
<reference evidence="8 9" key="1">
    <citation type="submission" date="2018-03" db="EMBL/GenBank/DDBJ databases">
        <title>Genomic Encyclopedia of Archaeal and Bacterial Type Strains, Phase II (KMG-II): from individual species to whole genera.</title>
        <authorList>
            <person name="Goeker M."/>
        </authorList>
    </citation>
    <scope>NUCLEOTIDE SEQUENCE [LARGE SCALE GENOMIC DNA]</scope>
    <source>
        <strain evidence="8 9">DSM 24859</strain>
    </source>
</reference>
<dbReference type="GO" id="GO:0009279">
    <property type="term" value="C:cell outer membrane"/>
    <property type="evidence" value="ECO:0007669"/>
    <property type="project" value="UniProtKB-SubCell"/>
</dbReference>
<dbReference type="Pfam" id="PF14322">
    <property type="entry name" value="SusD-like_3"/>
    <property type="match status" value="1"/>
</dbReference>
<evidence type="ECO:0000256" key="2">
    <source>
        <dbReference type="ARBA" id="ARBA00006275"/>
    </source>
</evidence>
<comment type="similarity">
    <text evidence="2">Belongs to the SusD family.</text>
</comment>
<proteinExistence type="inferred from homology"/>
<gene>
    <name evidence="8" type="ORF">CLV51_102142</name>
</gene>
<sequence length="523" mass="57755">MKKNIINKIGLLVLGGAMVMGMGSGCKKFLSEQDPSNLSPDSYFTLPEHADAAIYAAYARTRLVGYGAGIFSNNFQLLDAPTGTMITGTAQNSDLNNLLGLVYNGENLHIGQWWKELYREIAQDNLVLDNVPGINPMDAAQKKRVLGEAHFLRAWAYFYAVRLWGDVPLILKSQTPLSTDFLPTRAKTADVYATIVQDLQNAEAAGLSWTDASGRIGLAAVKAELAKVYLTMAGFPLNKGAAYYKLAADKAKEVIDYANAHPGEIGLFANYTDLHKTAMNNRLEHLFEVQYLTGVEENPLQSIMLPNNSLSKNISATGSGVGSSMPTQSFYDSYKKFEPTDKRTDEQQFFYTSYFVDGSGAAFPLGAPYIFKHFDVEDHGAPGTPGTKHSNLNVPQIRYAEVLLIYAEAQNRADGAANITAYTALNAIRARANLLPVVALGQAAFEQAVWRERVHEFCFEGIIWFDMVRLKKVYNEDTNGFDDFVGHVNKNSGQPLQEKHLLFPLPTFEMKNNANLKPQNPGY</sequence>
<keyword evidence="9" id="KW-1185">Reference proteome</keyword>
<keyword evidence="5" id="KW-0998">Cell outer membrane</keyword>
<evidence type="ECO:0000259" key="6">
    <source>
        <dbReference type="Pfam" id="PF07980"/>
    </source>
</evidence>
<accession>A0A2P8HM71</accession>